<gene>
    <name evidence="13" type="ORF">J2T57_002282</name>
</gene>
<keyword evidence="14" id="KW-1185">Reference proteome</keyword>
<dbReference type="AlphaFoldDB" id="A0AAE3G4Y0"/>
<reference evidence="13" key="1">
    <citation type="submission" date="2022-03" db="EMBL/GenBank/DDBJ databases">
        <title>Genomic Encyclopedia of Type Strains, Phase III (KMG-III): the genomes of soil and plant-associated and newly described type strains.</title>
        <authorList>
            <person name="Whitman W."/>
        </authorList>
    </citation>
    <scope>NUCLEOTIDE SEQUENCE</scope>
    <source>
        <strain evidence="13">ANL 6-2</strain>
    </source>
</reference>
<comment type="caution">
    <text evidence="13">The sequence shown here is derived from an EMBL/GenBank/DDBJ whole genome shotgun (WGS) entry which is preliminary data.</text>
</comment>
<evidence type="ECO:0000259" key="12">
    <source>
        <dbReference type="PROSITE" id="PS52015"/>
    </source>
</evidence>
<evidence type="ECO:0000256" key="5">
    <source>
        <dbReference type="ARBA" id="ARBA00022519"/>
    </source>
</evidence>
<dbReference type="PANTHER" id="PTHR33446">
    <property type="entry name" value="PROTEIN TONB-RELATED"/>
    <property type="match status" value="1"/>
</dbReference>
<dbReference type="RefSeq" id="WP_253478116.1">
    <property type="nucleotide sequence ID" value="NZ_JALJXV010000005.1"/>
</dbReference>
<accession>A0AAE3G4Y0</accession>
<sequence>MAAKDTHPTGLTDRAPRIGSGDRFGMTLFLSIVVHALVILGIGFATNIPDRELPPLIEITLAQNPTDERPEDYDFLAPDDQDGGGTLDEAQRPSEQAALIPDPRDMDDLVQEEATPPSPSEPDTVRTILAEESQTRLPDPEDLPEEIEAEVTELSMVDLNLTRQQVARDIADPTQTIDWDARYPSKQRINARTRSHAAAAYMRGWIEKVERVGNLNYPDEARRRGLTGRLILEVTLYPDGTVEDVRVLERSDYALLDESAMRVVAMAAPYAPVPEEVLEGKDRLVITRTWEFVRTGGMEMR</sequence>
<keyword evidence="8 11" id="KW-1133">Transmembrane helix</keyword>
<evidence type="ECO:0000256" key="10">
    <source>
        <dbReference type="SAM" id="MobiDB-lite"/>
    </source>
</evidence>
<evidence type="ECO:0000313" key="13">
    <source>
        <dbReference type="EMBL" id="MCP1675134.1"/>
    </source>
</evidence>
<dbReference type="GO" id="GO:0031992">
    <property type="term" value="F:energy transducer activity"/>
    <property type="evidence" value="ECO:0007669"/>
    <property type="project" value="TreeGrafter"/>
</dbReference>
<organism evidence="13 14">
    <name type="scientific">Natronocella acetinitrilica</name>
    <dbReference type="NCBI Taxonomy" id="414046"/>
    <lineage>
        <taxon>Bacteria</taxon>
        <taxon>Pseudomonadati</taxon>
        <taxon>Pseudomonadota</taxon>
        <taxon>Gammaproteobacteria</taxon>
        <taxon>Chromatiales</taxon>
        <taxon>Ectothiorhodospiraceae</taxon>
        <taxon>Natronocella</taxon>
    </lineage>
</organism>
<evidence type="ECO:0000256" key="11">
    <source>
        <dbReference type="SAM" id="Phobius"/>
    </source>
</evidence>
<dbReference type="SUPFAM" id="SSF74653">
    <property type="entry name" value="TolA/TonB C-terminal domain"/>
    <property type="match status" value="1"/>
</dbReference>
<dbReference type="EMBL" id="JALJXV010000005">
    <property type="protein sequence ID" value="MCP1675134.1"/>
    <property type="molecule type" value="Genomic_DNA"/>
</dbReference>
<dbReference type="GO" id="GO:0015031">
    <property type="term" value="P:protein transport"/>
    <property type="evidence" value="ECO:0007669"/>
    <property type="project" value="UniProtKB-KW"/>
</dbReference>
<feature type="transmembrane region" description="Helical" evidence="11">
    <location>
        <begin position="24"/>
        <end position="45"/>
    </location>
</feature>
<evidence type="ECO:0000256" key="3">
    <source>
        <dbReference type="ARBA" id="ARBA00022448"/>
    </source>
</evidence>
<keyword evidence="7" id="KW-0653">Protein transport</keyword>
<evidence type="ECO:0000256" key="4">
    <source>
        <dbReference type="ARBA" id="ARBA00022475"/>
    </source>
</evidence>
<dbReference type="PROSITE" id="PS52015">
    <property type="entry name" value="TONB_CTD"/>
    <property type="match status" value="1"/>
</dbReference>
<dbReference type="NCBIfam" id="TIGR01352">
    <property type="entry name" value="tonB_Cterm"/>
    <property type="match status" value="1"/>
</dbReference>
<evidence type="ECO:0000313" key="14">
    <source>
        <dbReference type="Proteomes" id="UP001205843"/>
    </source>
</evidence>
<feature type="domain" description="TonB C-terminal" evidence="12">
    <location>
        <begin position="202"/>
        <end position="299"/>
    </location>
</feature>
<evidence type="ECO:0000256" key="1">
    <source>
        <dbReference type="ARBA" id="ARBA00004383"/>
    </source>
</evidence>
<feature type="compositionally biased region" description="Acidic residues" evidence="10">
    <location>
        <begin position="69"/>
        <end position="82"/>
    </location>
</feature>
<evidence type="ECO:0000256" key="6">
    <source>
        <dbReference type="ARBA" id="ARBA00022692"/>
    </source>
</evidence>
<dbReference type="GO" id="GO:0098797">
    <property type="term" value="C:plasma membrane protein complex"/>
    <property type="evidence" value="ECO:0007669"/>
    <property type="project" value="TreeGrafter"/>
</dbReference>
<evidence type="ECO:0000256" key="9">
    <source>
        <dbReference type="ARBA" id="ARBA00023136"/>
    </source>
</evidence>
<keyword evidence="5" id="KW-0997">Cell inner membrane</keyword>
<keyword evidence="4" id="KW-1003">Cell membrane</keyword>
<keyword evidence="9 11" id="KW-0472">Membrane</keyword>
<keyword evidence="6 11" id="KW-0812">Transmembrane</keyword>
<dbReference type="InterPro" id="IPR006260">
    <property type="entry name" value="TonB/TolA_C"/>
</dbReference>
<dbReference type="Proteomes" id="UP001205843">
    <property type="component" value="Unassembled WGS sequence"/>
</dbReference>
<dbReference type="InterPro" id="IPR037682">
    <property type="entry name" value="TonB_C"/>
</dbReference>
<dbReference type="PANTHER" id="PTHR33446:SF11">
    <property type="entry name" value="TONB3"/>
    <property type="match status" value="1"/>
</dbReference>
<feature type="region of interest" description="Disordered" evidence="10">
    <location>
        <begin position="64"/>
        <end position="103"/>
    </location>
</feature>
<dbReference type="Pfam" id="PF03544">
    <property type="entry name" value="TonB_C"/>
    <property type="match status" value="1"/>
</dbReference>
<comment type="similarity">
    <text evidence="2">Belongs to the TonB family.</text>
</comment>
<protein>
    <submittedName>
        <fullName evidence="13">Protein TonB</fullName>
    </submittedName>
</protein>
<evidence type="ECO:0000256" key="2">
    <source>
        <dbReference type="ARBA" id="ARBA00006555"/>
    </source>
</evidence>
<dbReference type="InterPro" id="IPR051045">
    <property type="entry name" value="TonB-dependent_transducer"/>
</dbReference>
<name>A0AAE3G4Y0_9GAMM</name>
<dbReference type="GO" id="GO:0055085">
    <property type="term" value="P:transmembrane transport"/>
    <property type="evidence" value="ECO:0007669"/>
    <property type="project" value="InterPro"/>
</dbReference>
<evidence type="ECO:0000256" key="7">
    <source>
        <dbReference type="ARBA" id="ARBA00022927"/>
    </source>
</evidence>
<proteinExistence type="inferred from homology"/>
<keyword evidence="3" id="KW-0813">Transport</keyword>
<evidence type="ECO:0000256" key="8">
    <source>
        <dbReference type="ARBA" id="ARBA00022989"/>
    </source>
</evidence>
<dbReference type="Gene3D" id="3.30.1150.10">
    <property type="match status" value="1"/>
</dbReference>
<comment type="subcellular location">
    <subcellularLocation>
        <location evidence="1">Cell inner membrane</location>
        <topology evidence="1">Single-pass membrane protein</topology>
        <orientation evidence="1">Periplasmic side</orientation>
    </subcellularLocation>
</comment>